<dbReference type="Proteomes" id="UP000287651">
    <property type="component" value="Unassembled WGS sequence"/>
</dbReference>
<reference evidence="2 3" key="1">
    <citation type="journal article" date="2014" name="Agronomy (Basel)">
        <title>A Draft Genome Sequence for Ensete ventricosum, the Drought-Tolerant Tree Against Hunger.</title>
        <authorList>
            <person name="Harrison J."/>
            <person name="Moore K.A."/>
            <person name="Paszkiewicz K."/>
            <person name="Jones T."/>
            <person name="Grant M."/>
            <person name="Ambacheew D."/>
            <person name="Muzemil S."/>
            <person name="Studholme D.J."/>
        </authorList>
    </citation>
    <scope>NUCLEOTIDE SEQUENCE [LARGE SCALE GENOMIC DNA]</scope>
</reference>
<evidence type="ECO:0000313" key="2">
    <source>
        <dbReference type="EMBL" id="RRT44464.1"/>
    </source>
</evidence>
<sequence length="105" mass="10785">MGEISIAKAHTANCTCQFGGEGHGGAQEAAAAAQKERCRSLEGPKATYLGTKRTNGAPRTRRPSLLMPHISATGLGPPARVPRPAVRFRGPSDAIGVASPPGGRD</sequence>
<feature type="region of interest" description="Disordered" evidence="1">
    <location>
        <begin position="44"/>
        <end position="105"/>
    </location>
</feature>
<dbReference type="EMBL" id="AMZH03016448">
    <property type="protein sequence ID" value="RRT44464.1"/>
    <property type="molecule type" value="Genomic_DNA"/>
</dbReference>
<name>A0A426XYC8_ENSVE</name>
<feature type="non-terminal residue" evidence="2">
    <location>
        <position position="105"/>
    </location>
</feature>
<protein>
    <submittedName>
        <fullName evidence="2">Uncharacterized protein</fullName>
    </submittedName>
</protein>
<gene>
    <name evidence="2" type="ORF">B296_00051763</name>
</gene>
<dbReference type="AlphaFoldDB" id="A0A426XYC8"/>
<proteinExistence type="predicted"/>
<evidence type="ECO:0000313" key="3">
    <source>
        <dbReference type="Proteomes" id="UP000287651"/>
    </source>
</evidence>
<evidence type="ECO:0000256" key="1">
    <source>
        <dbReference type="SAM" id="MobiDB-lite"/>
    </source>
</evidence>
<organism evidence="2 3">
    <name type="scientific">Ensete ventricosum</name>
    <name type="common">Abyssinian banana</name>
    <name type="synonym">Musa ensete</name>
    <dbReference type="NCBI Taxonomy" id="4639"/>
    <lineage>
        <taxon>Eukaryota</taxon>
        <taxon>Viridiplantae</taxon>
        <taxon>Streptophyta</taxon>
        <taxon>Embryophyta</taxon>
        <taxon>Tracheophyta</taxon>
        <taxon>Spermatophyta</taxon>
        <taxon>Magnoliopsida</taxon>
        <taxon>Liliopsida</taxon>
        <taxon>Zingiberales</taxon>
        <taxon>Musaceae</taxon>
        <taxon>Ensete</taxon>
    </lineage>
</organism>
<accession>A0A426XYC8</accession>
<comment type="caution">
    <text evidence="2">The sequence shown here is derived from an EMBL/GenBank/DDBJ whole genome shotgun (WGS) entry which is preliminary data.</text>
</comment>
<feature type="compositionally biased region" description="Low complexity" evidence="1">
    <location>
        <begin position="76"/>
        <end position="91"/>
    </location>
</feature>